<proteinExistence type="predicted"/>
<dbReference type="Proteomes" id="UP000346466">
    <property type="component" value="Segment"/>
</dbReference>
<evidence type="ECO:0000313" key="3">
    <source>
        <dbReference type="Proteomes" id="UP000346466"/>
    </source>
</evidence>
<feature type="coiled-coil region" evidence="1">
    <location>
        <begin position="18"/>
        <end position="45"/>
    </location>
</feature>
<reference evidence="2 3" key="1">
    <citation type="submission" date="2019-09" db="EMBL/GenBank/DDBJ databases">
        <authorList>
            <person name="Falcon-Lizardi N."/>
            <person name="Rios-Rosa Y."/>
            <person name="Rivera-Cruz A."/>
            <person name="Rivera-Espinal N.S."/>
            <person name="Rodriguez-Cotto F.E."/>
            <person name="Rosa-Flores A.N."/>
            <person name="Rubin M.R."/>
            <person name="Vazquez E."/>
            <person name="Molloy S.D."/>
            <person name="Garlena R.A."/>
            <person name="Russell D.A."/>
            <person name="Pope W.H."/>
            <person name="Jacobs-Sera D."/>
            <person name="Hatfull G.F."/>
        </authorList>
    </citation>
    <scope>NUCLEOTIDE SEQUENCE [LARGE SCALE GENOMIC DNA]</scope>
</reference>
<organism evidence="2 3">
    <name type="scientific">Gordonia phage Syleon</name>
    <dbReference type="NCBI Taxonomy" id="2653718"/>
    <lineage>
        <taxon>Viruses</taxon>
        <taxon>Duplodnaviria</taxon>
        <taxon>Heunggongvirae</taxon>
        <taxon>Uroviricota</taxon>
        <taxon>Caudoviricetes</taxon>
        <taxon>Deeyouvirinae</taxon>
        <taxon>Octobienvirus</taxon>
        <taxon>Octobienvirus syleon</taxon>
    </lineage>
</organism>
<gene>
    <name evidence="2" type="primary">136</name>
    <name evidence="2" type="ORF">SEA_SYLEON_136</name>
</gene>
<dbReference type="KEGG" id="vg:70081361"/>
<dbReference type="RefSeq" id="YP_010246789.1">
    <property type="nucleotide sequence ID" value="NC_060137.1"/>
</dbReference>
<keyword evidence="3" id="KW-1185">Reference proteome</keyword>
<accession>A0A5Q2WGR7</accession>
<evidence type="ECO:0000256" key="1">
    <source>
        <dbReference type="SAM" id="Coils"/>
    </source>
</evidence>
<evidence type="ECO:0000313" key="2">
    <source>
        <dbReference type="EMBL" id="QGH75859.1"/>
    </source>
</evidence>
<name>A0A5Q2WGR7_9CAUD</name>
<sequence>MSDNRDFDYLQFLERSVRDGAKQVAEHLRRVADEVEREAERSKLDRLAADVTHTVMWGLANANLDTVASRHADLLAAREATQTD</sequence>
<keyword evidence="1" id="KW-0175">Coiled coil</keyword>
<protein>
    <submittedName>
        <fullName evidence="2">Uncharacterized protein</fullName>
    </submittedName>
</protein>
<dbReference type="EMBL" id="MN444870">
    <property type="protein sequence ID" value="QGH75859.1"/>
    <property type="molecule type" value="Genomic_DNA"/>
</dbReference>
<dbReference type="GeneID" id="70081361"/>